<keyword evidence="3" id="KW-1185">Reference proteome</keyword>
<dbReference type="NCBIfam" id="TIGR02937">
    <property type="entry name" value="sigma70-ECF"/>
    <property type="match status" value="1"/>
</dbReference>
<dbReference type="Pfam" id="PF04542">
    <property type="entry name" value="Sigma70_r2"/>
    <property type="match status" value="1"/>
</dbReference>
<dbReference type="Gene3D" id="1.10.1740.10">
    <property type="match status" value="1"/>
</dbReference>
<proteinExistence type="predicted"/>
<reference evidence="2 3" key="1">
    <citation type="journal article" date="2021" name="Sci. Rep.">
        <title>The distribution of antibiotic resistance genes in chicken gut microbiota commensals.</title>
        <authorList>
            <person name="Juricova H."/>
            <person name="Matiasovicova J."/>
            <person name="Kubasova T."/>
            <person name="Cejkova D."/>
            <person name="Rychlik I."/>
        </authorList>
    </citation>
    <scope>NUCLEOTIDE SEQUENCE [LARGE SCALE GENOMIC DNA]</scope>
    <source>
        <strain evidence="2 3">An564</strain>
    </source>
</reference>
<dbReference type="EMBL" id="JACSNR010000010">
    <property type="protein sequence ID" value="MBM6924075.1"/>
    <property type="molecule type" value="Genomic_DNA"/>
</dbReference>
<dbReference type="Proteomes" id="UP000724149">
    <property type="component" value="Unassembled WGS sequence"/>
</dbReference>
<feature type="domain" description="RNA polymerase sigma-70 region 2" evidence="1">
    <location>
        <begin position="53"/>
        <end position="117"/>
    </location>
</feature>
<name>A0ABS2GNK5_9FIRM</name>
<evidence type="ECO:0000313" key="3">
    <source>
        <dbReference type="Proteomes" id="UP000724149"/>
    </source>
</evidence>
<gene>
    <name evidence="2" type="ORF">H9X81_10310</name>
</gene>
<dbReference type="InterPro" id="IPR050239">
    <property type="entry name" value="Sigma-70_RNA_pol_init_factors"/>
</dbReference>
<organism evidence="2 3">
    <name type="scientific">Hydrogenoanaerobacterium saccharovorans</name>
    <dbReference type="NCBI Taxonomy" id="474960"/>
    <lineage>
        <taxon>Bacteria</taxon>
        <taxon>Bacillati</taxon>
        <taxon>Bacillota</taxon>
        <taxon>Clostridia</taxon>
        <taxon>Eubacteriales</taxon>
        <taxon>Oscillospiraceae</taxon>
        <taxon>Hydrogenoanaerobacterium</taxon>
    </lineage>
</organism>
<evidence type="ECO:0000313" key="2">
    <source>
        <dbReference type="EMBL" id="MBM6924075.1"/>
    </source>
</evidence>
<dbReference type="InterPro" id="IPR007627">
    <property type="entry name" value="RNA_pol_sigma70_r2"/>
</dbReference>
<dbReference type="InterPro" id="IPR013325">
    <property type="entry name" value="RNA_pol_sigma_r2"/>
</dbReference>
<sequence>MQYALKKAAGSELEYEQLSFFDIDQPAVCTPAKPKKQCKSQEEIEKERIEKIVRENQKLVQWCMKSIRGINRNNIDEVYQAGLIGLWRAAQRFDESKGYKFSSYAAKVIRHAMIAEMQSKYPDTATLSMDTDITPEALEKLISNGEVNQFTIESKAPTELMEILKYIWESRSAANEKAAVRICILRGYGYDREQIAKIMGTTQPFVSSLYSLGKRIISCHPLFRYYMGNYHPHKVNLLGKDYEIRFAKDVIFDVIVQNPDEYEEGLCESLAVEGVGEWLLKKQHYGTPLLVNDKRHSVSNILRVYDNYIEIEVAATKGRFKKQVRFVA</sequence>
<protein>
    <submittedName>
        <fullName evidence="2">Sigma-70 family RNA polymerase sigma factor</fullName>
    </submittedName>
</protein>
<dbReference type="RefSeq" id="WP_204721747.1">
    <property type="nucleotide sequence ID" value="NZ_JACSNR010000010.1"/>
</dbReference>
<dbReference type="PANTHER" id="PTHR30603">
    <property type="entry name" value="RNA POLYMERASE SIGMA FACTOR RPO"/>
    <property type="match status" value="1"/>
</dbReference>
<dbReference type="SUPFAM" id="SSF88946">
    <property type="entry name" value="Sigma2 domain of RNA polymerase sigma factors"/>
    <property type="match status" value="1"/>
</dbReference>
<dbReference type="InterPro" id="IPR014284">
    <property type="entry name" value="RNA_pol_sigma-70_dom"/>
</dbReference>
<comment type="caution">
    <text evidence="2">The sequence shown here is derived from an EMBL/GenBank/DDBJ whole genome shotgun (WGS) entry which is preliminary data.</text>
</comment>
<evidence type="ECO:0000259" key="1">
    <source>
        <dbReference type="Pfam" id="PF04542"/>
    </source>
</evidence>
<accession>A0ABS2GNK5</accession>
<dbReference type="PANTHER" id="PTHR30603:SF47">
    <property type="entry name" value="RNA POLYMERASE SIGMA FACTOR SIGD, CHLOROPLASTIC"/>
    <property type="match status" value="1"/>
</dbReference>